<dbReference type="KEGG" id="dfe:Dfer_2539"/>
<keyword evidence="6" id="KW-1185">Reference proteome</keyword>
<evidence type="ECO:0000256" key="2">
    <source>
        <dbReference type="ARBA" id="ARBA00009852"/>
    </source>
</evidence>
<dbReference type="SUPFAM" id="SSF50956">
    <property type="entry name" value="Thermostable phytase (3-phytase)"/>
    <property type="match status" value="1"/>
</dbReference>
<dbReference type="PROSITE" id="PS51257">
    <property type="entry name" value="PROKAR_LIPOPROTEIN"/>
    <property type="match status" value="1"/>
</dbReference>
<dbReference type="Pfam" id="PF06977">
    <property type="entry name" value="SdiA-regulated"/>
    <property type="match status" value="1"/>
</dbReference>
<dbReference type="HOGENOM" id="CLU_080100_0_0_10"/>
<accession>C6W1M7</accession>
<reference evidence="5 6" key="1">
    <citation type="journal article" date="2009" name="Stand. Genomic Sci.">
        <title>Complete genome sequence of Dyadobacter fermentans type strain (NS114).</title>
        <authorList>
            <person name="Lang E."/>
            <person name="Lapidus A."/>
            <person name="Chertkov O."/>
            <person name="Brettin T."/>
            <person name="Detter J.C."/>
            <person name="Han C."/>
            <person name="Copeland A."/>
            <person name="Glavina Del Rio T."/>
            <person name="Nolan M."/>
            <person name="Chen F."/>
            <person name="Lucas S."/>
            <person name="Tice H."/>
            <person name="Cheng J.F."/>
            <person name="Land M."/>
            <person name="Hauser L."/>
            <person name="Chang Y.J."/>
            <person name="Jeffries C.D."/>
            <person name="Kopitz M."/>
            <person name="Bruce D."/>
            <person name="Goodwin L."/>
            <person name="Pitluck S."/>
            <person name="Ovchinnikova G."/>
            <person name="Pati A."/>
            <person name="Ivanova N."/>
            <person name="Mavrommatis K."/>
            <person name="Chen A."/>
            <person name="Palaniappan K."/>
            <person name="Chain P."/>
            <person name="Bristow J."/>
            <person name="Eisen J.A."/>
            <person name="Markowitz V."/>
            <person name="Hugenholtz P."/>
            <person name="Goker M."/>
            <person name="Rohde M."/>
            <person name="Kyrpides N.C."/>
            <person name="Klenk H.P."/>
        </authorList>
    </citation>
    <scope>NUCLEOTIDE SEQUENCE [LARGE SCALE GENOMIC DNA]</scope>
    <source>
        <strain evidence="6">ATCC 700827 / DSM 18053 / CIP 107007 / KCTC 52180 / NS114</strain>
    </source>
</reference>
<dbReference type="GO" id="GO:0005886">
    <property type="term" value="C:plasma membrane"/>
    <property type="evidence" value="ECO:0007669"/>
    <property type="project" value="UniProtKB-SubCell"/>
</dbReference>
<evidence type="ECO:0008006" key="7">
    <source>
        <dbReference type="Google" id="ProtNLM"/>
    </source>
</evidence>
<evidence type="ECO:0000256" key="3">
    <source>
        <dbReference type="ARBA" id="ARBA00022475"/>
    </source>
</evidence>
<dbReference type="RefSeq" id="WP_015812007.1">
    <property type="nucleotide sequence ID" value="NC_013037.1"/>
</dbReference>
<keyword evidence="4" id="KW-0472">Membrane</keyword>
<proteinExistence type="inferred from homology"/>
<evidence type="ECO:0000313" key="6">
    <source>
        <dbReference type="Proteomes" id="UP000002011"/>
    </source>
</evidence>
<dbReference type="Gene3D" id="2.120.10.30">
    <property type="entry name" value="TolB, C-terminal domain"/>
    <property type="match status" value="1"/>
</dbReference>
<protein>
    <recommendedName>
        <fullName evidence="7">SdiA-regulated family protein</fullName>
    </recommendedName>
</protein>
<name>C6W1M7_DYAFD</name>
<comment type="similarity">
    <text evidence="2">Belongs to the YjiK family.</text>
</comment>
<dbReference type="eggNOG" id="COG3204">
    <property type="taxonomic scope" value="Bacteria"/>
</dbReference>
<gene>
    <name evidence="5" type="ordered locus">Dfer_2539</name>
</gene>
<evidence type="ECO:0000256" key="1">
    <source>
        <dbReference type="ARBA" id="ARBA00004236"/>
    </source>
</evidence>
<comment type="subcellular location">
    <subcellularLocation>
        <location evidence="1">Cell membrane</location>
    </subcellularLocation>
</comment>
<sequence>MKKRYGHMLVVVALLAAGCNSTQKEAEQFREYDLSKPEKFNLPESLFEVSGIAFDKGRSDTIYAIQDEEGKLFRLAWDVPKQRHSKFGKKGDYEDVSIINDRAYILKSNGTIYTFPMAEAVFQEPEGVVEVKGMLPKGEYEGMYGDEGTGELFIICKNCAGDDSKNSVSGYILKTGPDSAIAQSRTFSINVDEIKAITGKVSRGFRPSGIARNPVTTEWYIISAVNQLLVVADRQWKVRDAHHLNGNMFIQPEGIAFDNAGNLYISNEGDDLFSGNVLKFRKTGR</sequence>
<dbReference type="Proteomes" id="UP000002011">
    <property type="component" value="Chromosome"/>
</dbReference>
<keyword evidence="3" id="KW-1003">Cell membrane</keyword>
<evidence type="ECO:0000313" key="5">
    <source>
        <dbReference type="EMBL" id="ACT93757.1"/>
    </source>
</evidence>
<dbReference type="AlphaFoldDB" id="C6W1M7"/>
<dbReference type="InterPro" id="IPR009722">
    <property type="entry name" value="YjiK/CarP"/>
</dbReference>
<evidence type="ECO:0000256" key="4">
    <source>
        <dbReference type="ARBA" id="ARBA00023136"/>
    </source>
</evidence>
<dbReference type="STRING" id="471854.Dfer_2539"/>
<dbReference type="EMBL" id="CP001619">
    <property type="protein sequence ID" value="ACT93757.1"/>
    <property type="molecule type" value="Genomic_DNA"/>
</dbReference>
<dbReference type="OrthoDB" id="5292493at2"/>
<organism evidence="5 6">
    <name type="scientific">Dyadobacter fermentans (strain ATCC 700827 / DSM 18053 / CIP 107007 / KCTC 52180 / NS114)</name>
    <dbReference type="NCBI Taxonomy" id="471854"/>
    <lineage>
        <taxon>Bacteria</taxon>
        <taxon>Pseudomonadati</taxon>
        <taxon>Bacteroidota</taxon>
        <taxon>Cytophagia</taxon>
        <taxon>Cytophagales</taxon>
        <taxon>Spirosomataceae</taxon>
        <taxon>Dyadobacter</taxon>
    </lineage>
</organism>
<dbReference type="InterPro" id="IPR011042">
    <property type="entry name" value="6-blade_b-propeller_TolB-like"/>
</dbReference>